<dbReference type="Pfam" id="PF06115">
    <property type="entry name" value="DUF956"/>
    <property type="match status" value="1"/>
</dbReference>
<evidence type="ECO:0000313" key="2">
    <source>
        <dbReference type="Proteomes" id="UP001152656"/>
    </source>
</evidence>
<name>A0A9X4S3B0_9LACT</name>
<reference evidence="1" key="2">
    <citation type="journal article" date="2023" name="Food Microbiol.">
        <title>Evaluation of the fermentation potential of lactic acid bacteria isolated from herbs, fruits and vegetables as starter cultures in nut-based milk alternatives.</title>
        <authorList>
            <person name="Huang W."/>
            <person name="Dong A."/>
            <person name="Pham H.T."/>
            <person name="Zhou C."/>
            <person name="Huo Z."/>
            <person name="Watjen A.P."/>
            <person name="Prakash S."/>
            <person name="Bang-Berthelsen C.H."/>
            <person name="Turner M.S."/>
        </authorList>
    </citation>
    <scope>NUCLEOTIDE SEQUENCE</scope>
    <source>
        <strain evidence="1">581</strain>
    </source>
</reference>
<proteinExistence type="predicted"/>
<reference evidence="1" key="1">
    <citation type="submission" date="2022-10" db="EMBL/GenBank/DDBJ databases">
        <authorList>
            <person name="Turner M.S."/>
            <person name="Huang W."/>
        </authorList>
    </citation>
    <scope>NUCLEOTIDE SEQUENCE</scope>
    <source>
        <strain evidence="1">581</strain>
    </source>
</reference>
<dbReference type="RefSeq" id="WP_259747752.1">
    <property type="nucleotide sequence ID" value="NZ_JAOWLP010000018.1"/>
</dbReference>
<gene>
    <name evidence="1" type="ORF">OGZ39_12150</name>
</gene>
<dbReference type="InterPro" id="IPR010360">
    <property type="entry name" value="DUF956"/>
</dbReference>
<sequence>MVESLNTVHNQVIDAVFISGFSKYGQIMVGDRAFEFYKNNNPKDHLAFLWEEIEKIEVEVHGEKVGRLFSLVLVNHQKLRFSSNQTGSLMRTIRDRIGNEKIVKAPTFGRSLIRLFHKQKK</sequence>
<comment type="caution">
    <text evidence="1">The sequence shown here is derived from an EMBL/GenBank/DDBJ whole genome shotgun (WGS) entry which is preliminary data.</text>
</comment>
<dbReference type="AlphaFoldDB" id="A0A9X4S3B0"/>
<accession>A0A9X4S3B0</accession>
<dbReference type="Proteomes" id="UP001152656">
    <property type="component" value="Unassembled WGS sequence"/>
</dbReference>
<protein>
    <submittedName>
        <fullName evidence="1">DUF956 family protein</fullName>
    </submittedName>
</protein>
<evidence type="ECO:0000313" key="1">
    <source>
        <dbReference type="EMBL" id="MDG4982388.1"/>
    </source>
</evidence>
<organism evidence="1 2">
    <name type="scientific">Lactococcus lactis</name>
    <dbReference type="NCBI Taxonomy" id="1358"/>
    <lineage>
        <taxon>Bacteria</taxon>
        <taxon>Bacillati</taxon>
        <taxon>Bacillota</taxon>
        <taxon>Bacilli</taxon>
        <taxon>Lactobacillales</taxon>
        <taxon>Streptococcaceae</taxon>
        <taxon>Lactococcus</taxon>
    </lineage>
</organism>
<dbReference type="EMBL" id="JAOWLP010000018">
    <property type="protein sequence ID" value="MDG4982388.1"/>
    <property type="molecule type" value="Genomic_DNA"/>
</dbReference>